<proteinExistence type="inferred from homology"/>
<comment type="similarity">
    <text evidence="1">Belongs to the RelE toxin family.</text>
</comment>
<accession>A0A3L7DX76</accession>
<dbReference type="PANTHER" id="PTHR33755:SF5">
    <property type="entry name" value="TYPE II TOXIN-ANTITOXIN SYSTEM RELE_PARE FAMILY TOXIN"/>
    <property type="match status" value="1"/>
</dbReference>
<evidence type="ECO:0000256" key="1">
    <source>
        <dbReference type="ARBA" id="ARBA00006226"/>
    </source>
</evidence>
<comment type="caution">
    <text evidence="3">The sequence shown here is derived from an EMBL/GenBank/DDBJ whole genome shotgun (WGS) entry which is preliminary data.</text>
</comment>
<evidence type="ECO:0000313" key="4">
    <source>
        <dbReference type="Proteomes" id="UP000265509"/>
    </source>
</evidence>
<evidence type="ECO:0000313" key="3">
    <source>
        <dbReference type="EMBL" id="RLQ20853.1"/>
    </source>
</evidence>
<dbReference type="PANTHER" id="PTHR33755">
    <property type="entry name" value="TOXIN PARE1-RELATED"/>
    <property type="match status" value="1"/>
</dbReference>
<name>A0A3L7DX76_9GAMM</name>
<dbReference type="AlphaFoldDB" id="A0A3L7DX76"/>
<keyword evidence="4" id="KW-1185">Reference proteome</keyword>
<protein>
    <submittedName>
        <fullName evidence="3">Type II toxin-antitoxin system RelE/ParE family toxin</fullName>
    </submittedName>
</protein>
<dbReference type="InterPro" id="IPR051803">
    <property type="entry name" value="TA_system_RelE-like_toxin"/>
</dbReference>
<dbReference type="RefSeq" id="WP_117956464.1">
    <property type="nucleotide sequence ID" value="NZ_QRAN01000019.1"/>
</dbReference>
<dbReference type="InterPro" id="IPR007712">
    <property type="entry name" value="RelE/ParE_toxin"/>
</dbReference>
<dbReference type="Gene3D" id="3.30.2310.20">
    <property type="entry name" value="RelE-like"/>
    <property type="match status" value="1"/>
</dbReference>
<sequence>MAELVWTEPALSDLNEIAEYIALENPVAAQKLVQEIFSAVERLERHPGSGKIPEELGTGRYREVVVNPCRIFYRHPKGKVFILYVMRSERGLRNFLLEDRDERGN</sequence>
<reference evidence="3 4" key="1">
    <citation type="submission" date="2018-07" db="EMBL/GenBank/DDBJ databases">
        <title>Halioglobus sp. genome submission.</title>
        <authorList>
            <person name="Ye M.-Q."/>
            <person name="Du Z.-J."/>
        </authorList>
    </citation>
    <scope>NUCLEOTIDE SEQUENCE [LARGE SCALE GENOMIC DNA]</scope>
    <source>
        <strain evidence="3 4">U0301</strain>
    </source>
</reference>
<dbReference type="Pfam" id="PF05016">
    <property type="entry name" value="ParE_toxin"/>
    <property type="match status" value="1"/>
</dbReference>
<dbReference type="EMBL" id="QRAN01000019">
    <property type="protein sequence ID" value="RLQ20853.1"/>
    <property type="molecule type" value="Genomic_DNA"/>
</dbReference>
<dbReference type="OrthoDB" id="9798046at2"/>
<gene>
    <name evidence="3" type="ORF">DWB85_15780</name>
</gene>
<organism evidence="3 4">
    <name type="scientific">Seongchinamella sediminis</name>
    <dbReference type="NCBI Taxonomy" id="2283635"/>
    <lineage>
        <taxon>Bacteria</taxon>
        <taxon>Pseudomonadati</taxon>
        <taxon>Pseudomonadota</taxon>
        <taxon>Gammaproteobacteria</taxon>
        <taxon>Cellvibrionales</taxon>
        <taxon>Halieaceae</taxon>
        <taxon>Seongchinamella</taxon>
    </lineage>
</organism>
<evidence type="ECO:0000256" key="2">
    <source>
        <dbReference type="ARBA" id="ARBA00022649"/>
    </source>
</evidence>
<dbReference type="InterPro" id="IPR035093">
    <property type="entry name" value="RelE/ParE_toxin_dom_sf"/>
</dbReference>
<keyword evidence="2" id="KW-1277">Toxin-antitoxin system</keyword>
<dbReference type="Proteomes" id="UP000265509">
    <property type="component" value="Unassembled WGS sequence"/>
</dbReference>